<name>A0A820M8P9_9BILA</name>
<evidence type="ECO:0000313" key="5">
    <source>
        <dbReference type="Proteomes" id="UP000663851"/>
    </source>
</evidence>
<dbReference type="EMBL" id="CAJOBO010001367">
    <property type="protein sequence ID" value="CAF4370410.1"/>
    <property type="molecule type" value="Genomic_DNA"/>
</dbReference>
<gene>
    <name evidence="2" type="ORF">HFQ381_LOCUS18019</name>
    <name evidence="4" type="ORF">QYT958_LOCUS25154</name>
    <name evidence="3" type="ORF">TSG867_LOCUS25519</name>
</gene>
<dbReference type="Proteomes" id="UP000663851">
    <property type="component" value="Unassembled WGS sequence"/>
</dbReference>
<dbReference type="EMBL" id="CAJOBQ010002511">
    <property type="protein sequence ID" value="CAF4564403.1"/>
    <property type="molecule type" value="Genomic_DNA"/>
</dbReference>
<dbReference type="AlphaFoldDB" id="A0A820M8P9"/>
<evidence type="ECO:0000313" key="3">
    <source>
        <dbReference type="EMBL" id="CAF4564403.1"/>
    </source>
</evidence>
<comment type="caution">
    <text evidence="2">The sequence shown here is derived from an EMBL/GenBank/DDBJ whole genome shotgun (WGS) entry which is preliminary data.</text>
</comment>
<dbReference type="Proteomes" id="UP000663862">
    <property type="component" value="Unassembled WGS sequence"/>
</dbReference>
<dbReference type="Proteomes" id="UP000663848">
    <property type="component" value="Unassembled WGS sequence"/>
</dbReference>
<keyword evidence="1" id="KW-0472">Membrane</keyword>
<keyword evidence="1" id="KW-0812">Transmembrane</keyword>
<keyword evidence="1" id="KW-1133">Transmembrane helix</keyword>
<reference evidence="2" key="1">
    <citation type="submission" date="2021-02" db="EMBL/GenBank/DDBJ databases">
        <authorList>
            <person name="Nowell W R."/>
        </authorList>
    </citation>
    <scope>NUCLEOTIDE SEQUENCE</scope>
</reference>
<accession>A0A820M8P9</accession>
<proteinExistence type="predicted"/>
<feature type="transmembrane region" description="Helical" evidence="1">
    <location>
        <begin position="55"/>
        <end position="81"/>
    </location>
</feature>
<dbReference type="EMBL" id="CAJOBR010005591">
    <property type="protein sequence ID" value="CAF4822658.1"/>
    <property type="molecule type" value="Genomic_DNA"/>
</dbReference>
<sequence length="320" mass="36049">MSRDSQRQEVTWKQTLPVVQLYYYRKSGSLRDGSQNENMNTVYRRRLMSTMAQRFSLWLAASFCTILLGGLVAAIAMMTFIKDSTTSTSTITTTTQTQGNITNTTVTSSKIYYCGGLSNFTRWNLYSSNGLYMNIDTTTCSFNSTPLYFTSMGGNDEQWFLAGYAAIYAATKVSFRIYMTSSNQSNNVLMLNSSYTNQWNVNWLDQTQANSNNTNVTTAEAYYCAGISSYTNWQLYSTSGITMNIDTSNCSFPSTPSYFVSISGTSSHWLLAGYTAIYFPTNISFTIYARPLIVWSNTDMLNNAQTCLWNINWFGISYST</sequence>
<evidence type="ECO:0000313" key="2">
    <source>
        <dbReference type="EMBL" id="CAF4370410.1"/>
    </source>
</evidence>
<organism evidence="2 5">
    <name type="scientific">Rotaria socialis</name>
    <dbReference type="NCBI Taxonomy" id="392032"/>
    <lineage>
        <taxon>Eukaryota</taxon>
        <taxon>Metazoa</taxon>
        <taxon>Spiralia</taxon>
        <taxon>Gnathifera</taxon>
        <taxon>Rotifera</taxon>
        <taxon>Eurotatoria</taxon>
        <taxon>Bdelloidea</taxon>
        <taxon>Philodinida</taxon>
        <taxon>Philodinidae</taxon>
        <taxon>Rotaria</taxon>
    </lineage>
</organism>
<protein>
    <submittedName>
        <fullName evidence="2">Uncharacterized protein</fullName>
    </submittedName>
</protein>
<evidence type="ECO:0000313" key="4">
    <source>
        <dbReference type="EMBL" id="CAF4822658.1"/>
    </source>
</evidence>
<evidence type="ECO:0000256" key="1">
    <source>
        <dbReference type="SAM" id="Phobius"/>
    </source>
</evidence>